<proteinExistence type="evidence at transcript level"/>
<keyword evidence="4" id="KW-1133">Transmembrane helix</keyword>
<feature type="domain" description="Ig-like" evidence="6">
    <location>
        <begin position="151"/>
        <end position="246"/>
    </location>
</feature>
<dbReference type="InterPro" id="IPR013098">
    <property type="entry name" value="Ig_I-set"/>
</dbReference>
<dbReference type="EMBL" id="KM892415">
    <property type="protein sequence ID" value="AJA37829.1"/>
    <property type="molecule type" value="mRNA"/>
</dbReference>
<feature type="compositionally biased region" description="Low complexity" evidence="3">
    <location>
        <begin position="923"/>
        <end position="945"/>
    </location>
</feature>
<dbReference type="SMART" id="SM00409">
    <property type="entry name" value="IG"/>
    <property type="match status" value="4"/>
</dbReference>
<dbReference type="SMART" id="SM00060">
    <property type="entry name" value="FN3"/>
    <property type="match status" value="4"/>
</dbReference>
<keyword evidence="4" id="KW-0812">Transmembrane</keyword>
<dbReference type="InterPro" id="IPR003961">
    <property type="entry name" value="FN3_dom"/>
</dbReference>
<evidence type="ECO:0000259" key="6">
    <source>
        <dbReference type="PROSITE" id="PS50835"/>
    </source>
</evidence>
<evidence type="ECO:0000256" key="1">
    <source>
        <dbReference type="ARBA" id="ARBA00022737"/>
    </source>
</evidence>
<dbReference type="PROSITE" id="PS50853">
    <property type="entry name" value="FN3"/>
    <property type="match status" value="4"/>
</dbReference>
<feature type="domain" description="Ig-like" evidence="6">
    <location>
        <begin position="44"/>
        <end position="143"/>
    </location>
</feature>
<organism evidence="8">
    <name type="scientific">Littorina littorea</name>
    <name type="common">Common periwinkle</name>
    <dbReference type="NCBI Taxonomy" id="31216"/>
    <lineage>
        <taxon>Eukaryota</taxon>
        <taxon>Metazoa</taxon>
        <taxon>Spiralia</taxon>
        <taxon>Lophotrochozoa</taxon>
        <taxon>Mollusca</taxon>
        <taxon>Gastropoda</taxon>
        <taxon>Caenogastropoda</taxon>
        <taxon>Littorinimorpha</taxon>
        <taxon>Littorinoidea</taxon>
        <taxon>Littorinidae</taxon>
        <taxon>Littorina</taxon>
    </lineage>
</organism>
<dbReference type="InterPro" id="IPR007110">
    <property type="entry name" value="Ig-like_dom"/>
</dbReference>
<dbReference type="InterPro" id="IPR003598">
    <property type="entry name" value="Ig_sub2"/>
</dbReference>
<feature type="signal peptide" evidence="5">
    <location>
        <begin position="1"/>
        <end position="23"/>
    </location>
</feature>
<dbReference type="InterPro" id="IPR036179">
    <property type="entry name" value="Ig-like_dom_sf"/>
</dbReference>
<dbReference type="Pfam" id="PF13927">
    <property type="entry name" value="Ig_3"/>
    <property type="match status" value="1"/>
</dbReference>
<keyword evidence="2" id="KW-1015">Disulfide bond</keyword>
<dbReference type="AlphaFoldDB" id="A0A0A7RPS8"/>
<dbReference type="GO" id="GO:0098609">
    <property type="term" value="P:cell-cell adhesion"/>
    <property type="evidence" value="ECO:0007669"/>
    <property type="project" value="TreeGrafter"/>
</dbReference>
<feature type="domain" description="Fibronectin type-III" evidence="7">
    <location>
        <begin position="453"/>
        <end position="541"/>
    </location>
</feature>
<feature type="transmembrane region" description="Helical" evidence="4">
    <location>
        <begin position="881"/>
        <end position="903"/>
    </location>
</feature>
<name>A0A0A7RPS8_LITLI</name>
<evidence type="ECO:0000313" key="8">
    <source>
        <dbReference type="EMBL" id="AJA37829.1"/>
    </source>
</evidence>
<keyword evidence="1" id="KW-0677">Repeat</keyword>
<feature type="chain" id="PRO_5002032374" evidence="5">
    <location>
        <begin position="24"/>
        <end position="1048"/>
    </location>
</feature>
<feature type="domain" description="Fibronectin type-III" evidence="7">
    <location>
        <begin position="543"/>
        <end position="645"/>
    </location>
</feature>
<feature type="domain" description="Fibronectin type-III" evidence="7">
    <location>
        <begin position="758"/>
        <end position="867"/>
    </location>
</feature>
<dbReference type="InterPro" id="IPR003599">
    <property type="entry name" value="Ig_sub"/>
</dbReference>
<accession>A0A0A7RPS8</accession>
<dbReference type="SUPFAM" id="SSF49265">
    <property type="entry name" value="Fibronectin type III"/>
    <property type="match status" value="2"/>
</dbReference>
<dbReference type="PROSITE" id="PS50835">
    <property type="entry name" value="IG_LIKE"/>
    <property type="match status" value="3"/>
</dbReference>
<reference evidence="8" key="1">
    <citation type="journal article" date="2015" name="Dev. Comp. Immunol.">
        <title>Lectin-like molecules in transcriptome of Littorina littorea hemocytes.</title>
        <authorList>
            <person name="Gorbushin A.M."/>
            <person name="Borisova E.A."/>
        </authorList>
    </citation>
    <scope>NUCLEOTIDE SEQUENCE</scope>
</reference>
<keyword evidence="5" id="KW-0732">Signal</keyword>
<dbReference type="InterPro" id="IPR036116">
    <property type="entry name" value="FN3_sf"/>
</dbReference>
<dbReference type="SUPFAM" id="SSF48726">
    <property type="entry name" value="Immunoglobulin"/>
    <property type="match status" value="4"/>
</dbReference>
<evidence type="ECO:0000259" key="7">
    <source>
        <dbReference type="PROSITE" id="PS50853"/>
    </source>
</evidence>
<dbReference type="PANTHER" id="PTHR44170:SF6">
    <property type="entry name" value="CONTACTIN"/>
    <property type="match status" value="1"/>
</dbReference>
<feature type="region of interest" description="Disordered" evidence="3">
    <location>
        <begin position="921"/>
        <end position="967"/>
    </location>
</feature>
<dbReference type="Gene3D" id="2.60.40.10">
    <property type="entry name" value="Immunoglobulins"/>
    <property type="match status" value="8"/>
</dbReference>
<feature type="domain" description="Fibronectin type-III" evidence="7">
    <location>
        <begin position="652"/>
        <end position="754"/>
    </location>
</feature>
<feature type="domain" description="Ig-like" evidence="6">
    <location>
        <begin position="358"/>
        <end position="438"/>
    </location>
</feature>
<keyword evidence="4" id="KW-0472">Membrane</keyword>
<dbReference type="InterPro" id="IPR013783">
    <property type="entry name" value="Ig-like_fold"/>
</dbReference>
<dbReference type="CDD" id="cd00096">
    <property type="entry name" value="Ig"/>
    <property type="match status" value="1"/>
</dbReference>
<protein>
    <submittedName>
        <fullName evidence="8">Cell adhesion molecule-like protein 1</fullName>
    </submittedName>
</protein>
<sequence length="1048" mass="115187">MARGLTGHVCVVVVVVLWGATSAQDEFGSGDGCCNDDYADDLDPGFGLLAEPRVVVTVRRSSLSLNCPVSAEPQFGNLTYTWRKDDKEIRFRSPRGRHFVFQNGTLHIRKVVHRSRGARVSDNGIYECYVANSLGTVLAQRIQLVIASVGKTFTKEPSNGSVAVGETFYLPCQIHASPPDLMVVWQRGGALLKVENNPRYIVTKDGLLIVEAQVEDSGTYQCQVTNKNFFSFVNDNSPSPPQWRISRPATLCVAESAAVGDANFLLTPDNTTDVLLGDAVDILCVPSVYTPGVITWTHIAASKAARPVAVQNSKHISLLPGGILRIHRATRDHAGQYICTHNLASLSVSGYLHVLEEPVIENSSPSRSYPLASIIKFSCHVAGQPPPTLRWLKNGQEITPVRHRVEFLKDMMFIYQGNLADSGYYQCLAENQVGWALSLARVVIKLELDSPLPPHNLTGEAISSSRIKVLWQYEPSPDLIGFTVHKGLIHEEVVEIVAKERRQAVLYDLSPDTQYSISVRAYKKQGASPSSQPVLIRTDLTGYPSVTLTYISNSSISLNWSDFHTRHRRKDDIAAYQAYYSLSSSDHVDEVVLDSSQDSLLLTELEENREYRVRMKALFKGDNPHVHDEAWPWSYIRTGNVTLPETDTHLVAPEKLHAFVLKSDTISVSWFYGGGELNGVLPVTHYTVRCETMLLGRSCQKVTAKHVILKISHTNFATMDKLQAFTLYNISVSANSDSIQGPYSHPILARTKEDVPSKPEHLQAKVISQGQVHLQWQPPFSPNGLIQGHFIQYVSRQLNAREEINIISTNDRLLKNASWEQVYQRGNVTQATVGNLTQRLYIFQVMACTNAGKGDPSTLVFVHMGDQGSGSSKSGLSDQHLGILGGSVIGLTSIIVTVIVIVCKQRQLQKQLESRMMLEQGRQTASSASSLQSPASLTSQLSPSTVKSEELEQLLSSGTPSAPPFQAVITPTATTTTIIDNDSMDSGCSSMPPPTEGNSVAVDEDVIDENHCLMDRRVDKGEILQAENATSVAMVTADSEGLCADNRE</sequence>
<evidence type="ECO:0000256" key="2">
    <source>
        <dbReference type="ARBA" id="ARBA00023157"/>
    </source>
</evidence>
<evidence type="ECO:0000256" key="5">
    <source>
        <dbReference type="SAM" id="SignalP"/>
    </source>
</evidence>
<dbReference type="Pfam" id="PF07679">
    <property type="entry name" value="I-set"/>
    <property type="match status" value="2"/>
</dbReference>
<dbReference type="PANTHER" id="PTHR44170">
    <property type="entry name" value="PROTEIN SIDEKICK"/>
    <property type="match status" value="1"/>
</dbReference>
<evidence type="ECO:0000256" key="4">
    <source>
        <dbReference type="SAM" id="Phobius"/>
    </source>
</evidence>
<dbReference type="Pfam" id="PF00041">
    <property type="entry name" value="fn3"/>
    <property type="match status" value="2"/>
</dbReference>
<evidence type="ECO:0000256" key="3">
    <source>
        <dbReference type="SAM" id="MobiDB-lite"/>
    </source>
</evidence>
<dbReference type="SMART" id="SM00408">
    <property type="entry name" value="IGc2"/>
    <property type="match status" value="4"/>
</dbReference>
<dbReference type="CDD" id="cd00063">
    <property type="entry name" value="FN3"/>
    <property type="match status" value="4"/>
</dbReference>